<dbReference type="Proteomes" id="UP000759131">
    <property type="component" value="Unassembled WGS sequence"/>
</dbReference>
<dbReference type="EMBL" id="CAJPIZ010016338">
    <property type="protein sequence ID" value="CAG2115665.1"/>
    <property type="molecule type" value="Genomic_DNA"/>
</dbReference>
<accession>A0A7R9Q7B5</accession>
<keyword evidence="3" id="KW-1185">Reference proteome</keyword>
<sequence>MSEKENKLSLTEDHFSREDTHEEKTEELMSSTGQLESAIAKHIKLLRNLTDEEVKKKIVIKICELRIKLNELNDLNEQLYVCGHKLIAENETKSSSQL</sequence>
<feature type="compositionally biased region" description="Basic and acidic residues" evidence="1">
    <location>
        <begin position="1"/>
        <end position="27"/>
    </location>
</feature>
<proteinExistence type="predicted"/>
<feature type="non-terminal residue" evidence="2">
    <location>
        <position position="98"/>
    </location>
</feature>
<organism evidence="2">
    <name type="scientific">Medioppia subpectinata</name>
    <dbReference type="NCBI Taxonomy" id="1979941"/>
    <lineage>
        <taxon>Eukaryota</taxon>
        <taxon>Metazoa</taxon>
        <taxon>Ecdysozoa</taxon>
        <taxon>Arthropoda</taxon>
        <taxon>Chelicerata</taxon>
        <taxon>Arachnida</taxon>
        <taxon>Acari</taxon>
        <taxon>Acariformes</taxon>
        <taxon>Sarcoptiformes</taxon>
        <taxon>Oribatida</taxon>
        <taxon>Brachypylina</taxon>
        <taxon>Oppioidea</taxon>
        <taxon>Oppiidae</taxon>
        <taxon>Medioppia</taxon>
    </lineage>
</organism>
<evidence type="ECO:0000313" key="2">
    <source>
        <dbReference type="EMBL" id="CAD7635235.1"/>
    </source>
</evidence>
<evidence type="ECO:0000256" key="1">
    <source>
        <dbReference type="SAM" id="MobiDB-lite"/>
    </source>
</evidence>
<reference evidence="2" key="1">
    <citation type="submission" date="2020-11" db="EMBL/GenBank/DDBJ databases">
        <authorList>
            <person name="Tran Van P."/>
        </authorList>
    </citation>
    <scope>NUCLEOTIDE SEQUENCE</scope>
</reference>
<name>A0A7R9Q7B5_9ACAR</name>
<protein>
    <submittedName>
        <fullName evidence="2">Uncharacterized protein</fullName>
    </submittedName>
</protein>
<dbReference type="AlphaFoldDB" id="A0A7R9Q7B5"/>
<evidence type="ECO:0000313" key="3">
    <source>
        <dbReference type="Proteomes" id="UP000759131"/>
    </source>
</evidence>
<dbReference type="OrthoDB" id="1918044at2759"/>
<gene>
    <name evidence="2" type="ORF">OSB1V03_LOCUS15626</name>
</gene>
<feature type="region of interest" description="Disordered" evidence="1">
    <location>
        <begin position="1"/>
        <end position="32"/>
    </location>
</feature>
<dbReference type="EMBL" id="OC870913">
    <property type="protein sequence ID" value="CAD7635235.1"/>
    <property type="molecule type" value="Genomic_DNA"/>
</dbReference>